<keyword evidence="6" id="KW-1185">Reference proteome</keyword>
<dbReference type="Pfam" id="PF08220">
    <property type="entry name" value="HTH_DeoR"/>
    <property type="match status" value="1"/>
</dbReference>
<dbReference type="PROSITE" id="PS00894">
    <property type="entry name" value="HTH_DEOR_1"/>
    <property type="match status" value="1"/>
</dbReference>
<evidence type="ECO:0000313" key="6">
    <source>
        <dbReference type="Proteomes" id="UP000288024"/>
    </source>
</evidence>
<dbReference type="AlphaFoldDB" id="A0A437K4M7"/>
<gene>
    <name evidence="5" type="ORF">EM808_24340</name>
</gene>
<dbReference type="InterPro" id="IPR036388">
    <property type="entry name" value="WH-like_DNA-bd_sf"/>
</dbReference>
<evidence type="ECO:0000256" key="2">
    <source>
        <dbReference type="ARBA" id="ARBA00023125"/>
    </source>
</evidence>
<comment type="caution">
    <text evidence="5">The sequence shown here is derived from an EMBL/GenBank/DDBJ whole genome shotgun (WGS) entry which is preliminary data.</text>
</comment>
<dbReference type="PROSITE" id="PS51000">
    <property type="entry name" value="HTH_DEOR_2"/>
    <property type="match status" value="1"/>
</dbReference>
<organism evidence="5 6">
    <name type="scientific">Niallia taxi</name>
    <dbReference type="NCBI Taxonomy" id="2499688"/>
    <lineage>
        <taxon>Bacteria</taxon>
        <taxon>Bacillati</taxon>
        <taxon>Bacillota</taxon>
        <taxon>Bacilli</taxon>
        <taxon>Bacillales</taxon>
        <taxon>Bacillaceae</taxon>
        <taxon>Niallia</taxon>
    </lineage>
</organism>
<keyword evidence="1" id="KW-0805">Transcription regulation</keyword>
<protein>
    <submittedName>
        <fullName evidence="5">DeoR/GlpR transcriptional regulator</fullName>
    </submittedName>
</protein>
<dbReference type="GO" id="GO:0003677">
    <property type="term" value="F:DNA binding"/>
    <property type="evidence" value="ECO:0007669"/>
    <property type="project" value="UniProtKB-KW"/>
</dbReference>
<evidence type="ECO:0000259" key="4">
    <source>
        <dbReference type="PROSITE" id="PS51000"/>
    </source>
</evidence>
<dbReference type="PANTHER" id="PTHR30363:SF51">
    <property type="entry name" value="HTH-TYPE TRANSCRIPTIONAL REPRESSOR GLCR"/>
    <property type="match status" value="1"/>
</dbReference>
<evidence type="ECO:0000256" key="3">
    <source>
        <dbReference type="ARBA" id="ARBA00023163"/>
    </source>
</evidence>
<evidence type="ECO:0000313" key="5">
    <source>
        <dbReference type="EMBL" id="RVT57604.1"/>
    </source>
</evidence>
<dbReference type="InterPro" id="IPR050313">
    <property type="entry name" value="Carb_Metab_HTH_regulators"/>
</dbReference>
<evidence type="ECO:0000256" key="1">
    <source>
        <dbReference type="ARBA" id="ARBA00023015"/>
    </source>
</evidence>
<dbReference type="InterPro" id="IPR037171">
    <property type="entry name" value="NagB/RpiA_transferase-like"/>
</dbReference>
<dbReference type="SUPFAM" id="SSF46785">
    <property type="entry name" value="Winged helix' DNA-binding domain"/>
    <property type="match status" value="1"/>
</dbReference>
<dbReference type="RefSeq" id="WP_127741735.1">
    <property type="nucleotide sequence ID" value="NZ_JBBJSR010000007.1"/>
</dbReference>
<dbReference type="Proteomes" id="UP000288024">
    <property type="component" value="Unassembled WGS sequence"/>
</dbReference>
<dbReference type="Pfam" id="PF00455">
    <property type="entry name" value="DeoRC"/>
    <property type="match status" value="1"/>
</dbReference>
<sequence>MLQDERLEAIVQYLQVNERIDIETICELNHVSKDTARRDLILLEEAKRVIRIRGGAKRTQLHNEVYNFDERAEMAFAAKNEIGKLAASLIREGDHLILDASTTVLALTKYLSSQNHNIVTNSMDVANELLGKENFRINLLGGTVSKNHRAIYGSRAIKDIQDYKVNKCFIGTCGISEAGLSTSIEEEGLLNREMVRSSDTVIVLVDSTKFNKTFFQKVCGLEDIDIVITEKEVPENMLEILEKHNIQVISVINELGV</sequence>
<dbReference type="InterPro" id="IPR001034">
    <property type="entry name" value="DeoR_HTH"/>
</dbReference>
<dbReference type="SMART" id="SM01134">
    <property type="entry name" value="DeoRC"/>
    <property type="match status" value="1"/>
</dbReference>
<keyword evidence="3" id="KW-0804">Transcription</keyword>
<name>A0A437K4M7_9BACI</name>
<dbReference type="Gene3D" id="1.10.10.10">
    <property type="entry name" value="Winged helix-like DNA-binding domain superfamily/Winged helix DNA-binding domain"/>
    <property type="match status" value="1"/>
</dbReference>
<dbReference type="InterPro" id="IPR018356">
    <property type="entry name" value="Tscrpt_reg_HTH_DeoR_CS"/>
</dbReference>
<dbReference type="EMBL" id="RZTZ01000016">
    <property type="protein sequence ID" value="RVT57604.1"/>
    <property type="molecule type" value="Genomic_DNA"/>
</dbReference>
<dbReference type="Gene3D" id="3.40.50.1360">
    <property type="match status" value="1"/>
</dbReference>
<dbReference type="InterPro" id="IPR014036">
    <property type="entry name" value="DeoR-like_C"/>
</dbReference>
<proteinExistence type="predicted"/>
<feature type="domain" description="HTH deoR-type" evidence="4">
    <location>
        <begin position="3"/>
        <end position="58"/>
    </location>
</feature>
<dbReference type="GO" id="GO:0003700">
    <property type="term" value="F:DNA-binding transcription factor activity"/>
    <property type="evidence" value="ECO:0007669"/>
    <property type="project" value="InterPro"/>
</dbReference>
<dbReference type="SUPFAM" id="SSF100950">
    <property type="entry name" value="NagB/RpiA/CoA transferase-like"/>
    <property type="match status" value="1"/>
</dbReference>
<accession>A0A437K4M7</accession>
<reference evidence="5 6" key="1">
    <citation type="submission" date="2019-01" db="EMBL/GenBank/DDBJ databases">
        <title>Bacillus sp. M5HDSG1-1, whole genome shotgun sequence.</title>
        <authorList>
            <person name="Tuo L."/>
        </authorList>
    </citation>
    <scope>NUCLEOTIDE SEQUENCE [LARGE SCALE GENOMIC DNA]</scope>
    <source>
        <strain evidence="5 6">M5HDSG1-1</strain>
    </source>
</reference>
<dbReference type="InterPro" id="IPR036390">
    <property type="entry name" value="WH_DNA-bd_sf"/>
</dbReference>
<keyword evidence="2" id="KW-0238">DNA-binding</keyword>
<dbReference type="SMART" id="SM00420">
    <property type="entry name" value="HTH_DEOR"/>
    <property type="match status" value="1"/>
</dbReference>
<dbReference type="PANTHER" id="PTHR30363">
    <property type="entry name" value="HTH-TYPE TRANSCRIPTIONAL REGULATOR SRLR-RELATED"/>
    <property type="match status" value="1"/>
</dbReference>